<dbReference type="GO" id="GO:0004754">
    <property type="term" value="F:saccharopine dehydrogenase (NAD+, L-lysine-forming) activity"/>
    <property type="evidence" value="ECO:0007669"/>
    <property type="project" value="UniProtKB-EC"/>
</dbReference>
<proteinExistence type="predicted"/>
<comment type="caution">
    <text evidence="2">The sequence shown here is derived from an EMBL/GenBank/DDBJ whole genome shotgun (WGS) entry which is preliminary data.</text>
</comment>
<dbReference type="AlphaFoldDB" id="D4XNK4"/>
<dbReference type="PANTHER" id="PTHR43796">
    <property type="entry name" value="CARBOXYNORSPERMIDINE SYNTHASE"/>
    <property type="match status" value="1"/>
</dbReference>
<organism evidence="2 3">
    <name type="scientific">Acinetobacter haemolyticus ATCC 19194</name>
    <dbReference type="NCBI Taxonomy" id="707232"/>
    <lineage>
        <taxon>Bacteria</taxon>
        <taxon>Pseudomonadati</taxon>
        <taxon>Pseudomonadota</taxon>
        <taxon>Gammaproteobacteria</taxon>
        <taxon>Moraxellales</taxon>
        <taxon>Moraxellaceae</taxon>
        <taxon>Acinetobacter</taxon>
    </lineage>
</organism>
<dbReference type="PANTHER" id="PTHR43796:SF2">
    <property type="entry name" value="CARBOXYNORSPERMIDINE SYNTHASE"/>
    <property type="match status" value="1"/>
</dbReference>
<dbReference type="Gene3D" id="3.30.360.10">
    <property type="entry name" value="Dihydrodipicolinate Reductase, domain 2"/>
    <property type="match status" value="1"/>
</dbReference>
<sequence length="446" mass="48925">MKRKKRLFQGRWNHGHKQKTLSAWVPYFRRIYMSRRIVFIGAAGEMCRLAIERFAKAEGDWELVLCDIRPELLANLVEKLPKGLATTQRLDLYDKENLQTVVKGADLVVLGAGPYIRTSAPVIEACLAAKVPYLDFDDDVESTEHALTLHKKAQEAGIPIYVGCGASPGMANVLVVDAANQLDTVENIDCCWLVGDERPGIGRAVLEHFLHITAGDCITWENGKRVNHETFVEIGYAPLGGSTDILLYETAHPEPVTLPRKYPNAKRIRCLGGLDPAPFNGLGRGVGLAVHNGEMTVKEGVDFLEDLLNNRLGSVKGWKAAISGMMGQVKRKESSLSAMIEFLTKSAVGQTYQYRGGLLARVYGTKNGRPAVAIRRTGTATQDPYLFKDMASITGTACAAFMVLALDETGKRSGTFAPEDWAEPEAFYTALERVGTPRAEIVESVL</sequence>
<dbReference type="InterPro" id="IPR005097">
    <property type="entry name" value="Sacchrp_dh_NADP-bd"/>
</dbReference>
<evidence type="ECO:0000259" key="1">
    <source>
        <dbReference type="Pfam" id="PF03435"/>
    </source>
</evidence>
<gene>
    <name evidence="2" type="primary">LYS1</name>
    <name evidence="2" type="ORF">HMP0015_1296</name>
</gene>
<accession>D4XNK4</accession>
<dbReference type="Proteomes" id="UP000003085">
    <property type="component" value="Unassembled WGS sequence"/>
</dbReference>
<evidence type="ECO:0000313" key="2">
    <source>
        <dbReference type="EMBL" id="EFF83222.1"/>
    </source>
</evidence>
<dbReference type="Gene3D" id="3.40.50.720">
    <property type="entry name" value="NAD(P)-binding Rossmann-like Domain"/>
    <property type="match status" value="1"/>
</dbReference>
<dbReference type="Pfam" id="PF03435">
    <property type="entry name" value="Sacchrp_dh_NADP"/>
    <property type="match status" value="1"/>
</dbReference>
<name>D4XNK4_ACIHA</name>
<dbReference type="EC" id="1.5.1.7" evidence="2"/>
<dbReference type="InterPro" id="IPR036291">
    <property type="entry name" value="NAD(P)-bd_dom_sf"/>
</dbReference>
<reference evidence="3" key="1">
    <citation type="submission" date="2010-03" db="EMBL/GenBank/DDBJ databases">
        <title>Complete sequence of Mobiluncus curtisii ATCC 43063.</title>
        <authorList>
            <person name="Muzny D."/>
            <person name="Qin X."/>
            <person name="Deng J."/>
            <person name="Jiang H."/>
            <person name="Liu Y."/>
            <person name="Qu J."/>
            <person name="Song X.-Z."/>
            <person name="Zhang L."/>
            <person name="Thornton R."/>
            <person name="Coyle M."/>
            <person name="Francisco L."/>
            <person name="Jackson L."/>
            <person name="Javaid M."/>
            <person name="Korchina V."/>
            <person name="Kovar C."/>
            <person name="Mata R."/>
            <person name="Mathew T."/>
            <person name="Ngo R."/>
            <person name="Nguyen L."/>
            <person name="Nguyen N."/>
            <person name="Okwuonu G."/>
            <person name="Ongeri F."/>
            <person name="Pham C."/>
            <person name="Simmons D."/>
            <person name="Wilczek-Boney K."/>
            <person name="Hale W."/>
            <person name="Jakkamsetti A."/>
            <person name="Pham P."/>
            <person name="Ruth R."/>
            <person name="San Lucas F."/>
            <person name="Warren J."/>
            <person name="Zhang J."/>
            <person name="Zhao Z."/>
            <person name="Zhou C."/>
            <person name="Zhu D."/>
            <person name="Lee S."/>
            <person name="Bess C."/>
            <person name="Blankenburg K."/>
            <person name="Forbes L."/>
            <person name="Fu Q."/>
            <person name="Gubbala S."/>
            <person name="Hirani K."/>
            <person name="Jayaseelan J.C."/>
            <person name="Lara F."/>
            <person name="Munidasa M."/>
            <person name="Palculict T."/>
            <person name="Patil S."/>
            <person name="Pu L.-L."/>
            <person name="Saada N."/>
            <person name="Tang L."/>
            <person name="Weissenberger G."/>
            <person name="Zhu Y."/>
            <person name="Hemphill L."/>
            <person name="Shang Y."/>
            <person name="Youmans B."/>
            <person name="Ayvaz T."/>
            <person name="Ross M."/>
            <person name="Santibanez J."/>
            <person name="Aqrawi P."/>
            <person name="Gross S."/>
            <person name="Joshi V."/>
            <person name="Fowler G."/>
            <person name="Nazareth L."/>
            <person name="Reid J."/>
            <person name="Worley K."/>
            <person name="Petrosino J."/>
            <person name="Highlander S."/>
            <person name="Gibbs R."/>
            <person name="Gibbs R."/>
        </authorList>
    </citation>
    <scope>NUCLEOTIDE SEQUENCE [LARGE SCALE GENOMIC DNA]</scope>
    <source>
        <strain evidence="3">ATCC 19194</strain>
    </source>
</reference>
<protein>
    <submittedName>
        <fullName evidence="2">Saccharopine dehydrogenase</fullName>
        <ecNumber evidence="2">1.5.1.7</ecNumber>
    </submittedName>
</protein>
<dbReference type="EMBL" id="ADMT01000124">
    <property type="protein sequence ID" value="EFF83222.1"/>
    <property type="molecule type" value="Genomic_DNA"/>
</dbReference>
<keyword evidence="2" id="KW-0560">Oxidoreductase</keyword>
<evidence type="ECO:0000313" key="3">
    <source>
        <dbReference type="Proteomes" id="UP000003085"/>
    </source>
</evidence>
<dbReference type="SUPFAM" id="SSF51735">
    <property type="entry name" value="NAD(P)-binding Rossmann-fold domains"/>
    <property type="match status" value="1"/>
</dbReference>
<dbReference type="HOGENOM" id="CLU_054544_0_0_6"/>
<feature type="domain" description="Saccharopine dehydrogenase NADP binding" evidence="1">
    <location>
        <begin position="37"/>
        <end position="158"/>
    </location>
</feature>